<keyword evidence="2" id="KW-0963">Cytoplasm</keyword>
<evidence type="ECO:0000256" key="1">
    <source>
        <dbReference type="ARBA" id="ARBA00004201"/>
    </source>
</evidence>
<reference evidence="4" key="1">
    <citation type="submission" date="2022-01" db="EMBL/GenBank/DDBJ databases">
        <authorList>
            <person name="King R."/>
        </authorList>
    </citation>
    <scope>NUCLEOTIDE SEQUENCE</scope>
</reference>
<feature type="region of interest" description="Disordered" evidence="3">
    <location>
        <begin position="318"/>
        <end position="364"/>
    </location>
</feature>
<dbReference type="GO" id="GO:0033962">
    <property type="term" value="P:P-body assembly"/>
    <property type="evidence" value="ECO:0007669"/>
    <property type="project" value="TreeGrafter"/>
</dbReference>
<evidence type="ECO:0000256" key="2">
    <source>
        <dbReference type="ARBA" id="ARBA00022490"/>
    </source>
</evidence>
<feature type="compositionally biased region" description="Low complexity" evidence="3">
    <location>
        <begin position="194"/>
        <end position="230"/>
    </location>
</feature>
<accession>A0A9N9MRR4</accession>
<evidence type="ECO:0000313" key="5">
    <source>
        <dbReference type="Proteomes" id="UP001152799"/>
    </source>
</evidence>
<organism evidence="4 5">
    <name type="scientific">Ceutorhynchus assimilis</name>
    <name type="common">cabbage seed weevil</name>
    <dbReference type="NCBI Taxonomy" id="467358"/>
    <lineage>
        <taxon>Eukaryota</taxon>
        <taxon>Metazoa</taxon>
        <taxon>Ecdysozoa</taxon>
        <taxon>Arthropoda</taxon>
        <taxon>Hexapoda</taxon>
        <taxon>Insecta</taxon>
        <taxon>Pterygota</taxon>
        <taxon>Neoptera</taxon>
        <taxon>Endopterygota</taxon>
        <taxon>Coleoptera</taxon>
        <taxon>Polyphaga</taxon>
        <taxon>Cucujiformia</taxon>
        <taxon>Curculionidae</taxon>
        <taxon>Ceutorhynchinae</taxon>
        <taxon>Ceutorhynchus</taxon>
    </lineage>
</organism>
<feature type="compositionally biased region" description="Low complexity" evidence="3">
    <location>
        <begin position="318"/>
        <end position="340"/>
    </location>
</feature>
<feature type="compositionally biased region" description="Basic and acidic residues" evidence="3">
    <location>
        <begin position="346"/>
        <end position="359"/>
    </location>
</feature>
<comment type="subcellular location">
    <subcellularLocation>
        <location evidence="1">Cytoplasm</location>
        <location evidence="1">P-body</location>
    </subcellularLocation>
</comment>
<feature type="region of interest" description="Disordered" evidence="3">
    <location>
        <begin position="404"/>
        <end position="440"/>
    </location>
</feature>
<feature type="region of interest" description="Disordered" evidence="3">
    <location>
        <begin position="194"/>
        <end position="240"/>
    </location>
</feature>
<dbReference type="PANTHER" id="PTHR21551:SF0">
    <property type="entry name" value="PROTEIN ASSOCIATED WITH TOPO II RELATED-1, ISOFORM A"/>
    <property type="match status" value="1"/>
</dbReference>
<feature type="compositionally biased region" description="Polar residues" evidence="3">
    <location>
        <begin position="1"/>
        <end position="12"/>
    </location>
</feature>
<feature type="compositionally biased region" description="Pro residues" evidence="3">
    <location>
        <begin position="231"/>
        <end position="240"/>
    </location>
</feature>
<dbReference type="InterPro" id="IPR039900">
    <property type="entry name" value="Pat1-like"/>
</dbReference>
<dbReference type="GO" id="GO:0000932">
    <property type="term" value="C:P-body"/>
    <property type="evidence" value="ECO:0007669"/>
    <property type="project" value="UniProtKB-SubCell"/>
</dbReference>
<dbReference type="Proteomes" id="UP001152799">
    <property type="component" value="Chromosome 6"/>
</dbReference>
<dbReference type="OrthoDB" id="8251691at2759"/>
<dbReference type="EMBL" id="OU892282">
    <property type="protein sequence ID" value="CAG9770202.1"/>
    <property type="molecule type" value="Genomic_DNA"/>
</dbReference>
<dbReference type="PANTHER" id="PTHR21551">
    <property type="entry name" value="TOPOISOMERASE II-ASSOCIATED PROTEIN PAT1"/>
    <property type="match status" value="1"/>
</dbReference>
<sequence length="775" mass="89559">MEDSFFNYNTSLKGGLNPRNGEPLLPEEDDDDTYENEEDYDALNDETFGAQSNLDDWEQQHEEFAEFNESSRQNEKLENSISQLVLEESSDEEPPLELLTFPKNSSVWAYTPTTKNGVLPNNPASVLSSLQNVSKSFIESQTPHTVLAYLNSHVPPGFPSQPGKICTVEELEKNLIKNSQQNAQIQHKQAHLQNQVTQNQNSLQQAQDQQRPLLPLSHPSHPYLLQHPNARLPPPGLPPLNIPPPNLRHLPPPGINPNHPLFGLRMMPPHPQFMPLNGIQRPPGYGFPLPVNHPFNFPPPPNLNSGPPMPNQMKNMAAQRQNQMQQHQQQYSPHRQQQMQGHPRMRHDSGNYRHNRDYDDRDEYSGLMTSKDKQWLLNIQMIQLNTGTPYFDDYYYTIYKERRSKSQRENVHNNERNGRYQNNGRQRRNSERQDNNNLTPRIYTPLQFENSLGKLQCGSVTAPRKIIDMDIVQPEKDQDIPPPAKDSRKTKQYLLELESLYSLLLRAEDIKNPLFISNMEKHREMKQKQRLRELEQAPTPEQKQEILKLFKLESEPIVENQHDYIVKICNGFVQEDKFASFLNIRKGKMLLLRLLPHLSLEYFSTQLLEIWSKVLLSLPLTGRRDTAGDNILPKLYPYFKRFVQTCTMSEIMDMISGLMEMVKQENSRSTPLSHAGKAPLYFVVLNKFGVSALICFLMRAEQIFSIVDPTEKQQNAWTEFLVAWVKHSESVSKVAVPLEAIPADIFENHVDRFPKITPDKRASLEKFFVDVHILI</sequence>
<evidence type="ECO:0000256" key="3">
    <source>
        <dbReference type="SAM" id="MobiDB-lite"/>
    </source>
</evidence>
<dbReference type="GO" id="GO:0003723">
    <property type="term" value="F:RNA binding"/>
    <property type="evidence" value="ECO:0007669"/>
    <property type="project" value="TreeGrafter"/>
</dbReference>
<protein>
    <submittedName>
        <fullName evidence="4">Uncharacterized protein</fullName>
    </submittedName>
</protein>
<feature type="compositionally biased region" description="Basic and acidic residues" evidence="3">
    <location>
        <begin position="404"/>
        <end position="418"/>
    </location>
</feature>
<feature type="region of interest" description="Disordered" evidence="3">
    <location>
        <begin position="1"/>
        <end position="39"/>
    </location>
</feature>
<feature type="compositionally biased region" description="Acidic residues" evidence="3">
    <location>
        <begin position="25"/>
        <end position="39"/>
    </location>
</feature>
<keyword evidence="5" id="KW-1185">Reference proteome</keyword>
<gene>
    <name evidence="4" type="ORF">CEUTPL_LOCUS10658</name>
</gene>
<evidence type="ECO:0000313" key="4">
    <source>
        <dbReference type="EMBL" id="CAG9770202.1"/>
    </source>
</evidence>
<dbReference type="AlphaFoldDB" id="A0A9N9MRR4"/>
<proteinExistence type="predicted"/>
<name>A0A9N9MRR4_9CUCU</name>
<dbReference type="GO" id="GO:0000290">
    <property type="term" value="P:deadenylation-dependent decapping of nuclear-transcribed mRNA"/>
    <property type="evidence" value="ECO:0007669"/>
    <property type="project" value="InterPro"/>
</dbReference>